<evidence type="ECO:0000256" key="6">
    <source>
        <dbReference type="ARBA" id="ARBA00023136"/>
    </source>
</evidence>
<evidence type="ECO:0000313" key="12">
    <source>
        <dbReference type="Proteomes" id="UP000250266"/>
    </source>
</evidence>
<name>A0A8E2DZ02_9PEZI</name>
<dbReference type="EMBL" id="KV745519">
    <property type="protein sequence ID" value="OCK74262.1"/>
    <property type="molecule type" value="Genomic_DNA"/>
</dbReference>
<proteinExistence type="inferred from homology"/>
<organism evidence="11 12">
    <name type="scientific">Lepidopterella palustris CBS 459.81</name>
    <dbReference type="NCBI Taxonomy" id="1314670"/>
    <lineage>
        <taxon>Eukaryota</taxon>
        <taxon>Fungi</taxon>
        <taxon>Dikarya</taxon>
        <taxon>Ascomycota</taxon>
        <taxon>Pezizomycotina</taxon>
        <taxon>Dothideomycetes</taxon>
        <taxon>Pleosporomycetidae</taxon>
        <taxon>Mytilinidiales</taxon>
        <taxon>Argynnaceae</taxon>
        <taxon>Lepidopterella</taxon>
    </lineage>
</organism>
<feature type="transmembrane region" description="Helical" evidence="9">
    <location>
        <begin position="326"/>
        <end position="347"/>
    </location>
</feature>
<evidence type="ECO:0000256" key="5">
    <source>
        <dbReference type="ARBA" id="ARBA00022989"/>
    </source>
</evidence>
<dbReference type="SUPFAM" id="SSF144091">
    <property type="entry name" value="Rhomboid-like"/>
    <property type="match status" value="1"/>
</dbReference>
<evidence type="ECO:0000256" key="1">
    <source>
        <dbReference type="ARBA" id="ARBA00004141"/>
    </source>
</evidence>
<keyword evidence="7" id="KW-0175">Coiled coil</keyword>
<dbReference type="Proteomes" id="UP000250266">
    <property type="component" value="Unassembled WGS sequence"/>
</dbReference>
<evidence type="ECO:0000256" key="7">
    <source>
        <dbReference type="SAM" id="Coils"/>
    </source>
</evidence>
<dbReference type="InterPro" id="IPR050925">
    <property type="entry name" value="Rhomboid_protease_S54"/>
</dbReference>
<feature type="region of interest" description="Disordered" evidence="8">
    <location>
        <begin position="79"/>
        <end position="100"/>
    </location>
</feature>
<dbReference type="InterPro" id="IPR035952">
    <property type="entry name" value="Rhomboid-like_sf"/>
</dbReference>
<protein>
    <recommendedName>
        <fullName evidence="10">Peptidase S54 rhomboid domain-containing protein</fullName>
    </recommendedName>
</protein>
<feature type="coiled-coil region" evidence="7">
    <location>
        <begin position="235"/>
        <end position="262"/>
    </location>
</feature>
<evidence type="ECO:0000256" key="3">
    <source>
        <dbReference type="ARBA" id="ARBA00022692"/>
    </source>
</evidence>
<gene>
    <name evidence="11" type="ORF">K432DRAFT_363838</name>
</gene>
<evidence type="ECO:0000313" key="11">
    <source>
        <dbReference type="EMBL" id="OCK74262.1"/>
    </source>
</evidence>
<evidence type="ECO:0000256" key="4">
    <source>
        <dbReference type="ARBA" id="ARBA00022801"/>
    </source>
</evidence>
<dbReference type="GO" id="GO:0016020">
    <property type="term" value="C:membrane"/>
    <property type="evidence" value="ECO:0007669"/>
    <property type="project" value="UniProtKB-SubCell"/>
</dbReference>
<feature type="transmembrane region" description="Helical" evidence="9">
    <location>
        <begin position="367"/>
        <end position="384"/>
    </location>
</feature>
<evidence type="ECO:0000256" key="2">
    <source>
        <dbReference type="ARBA" id="ARBA00009045"/>
    </source>
</evidence>
<dbReference type="GO" id="GO:0004252">
    <property type="term" value="F:serine-type endopeptidase activity"/>
    <property type="evidence" value="ECO:0007669"/>
    <property type="project" value="InterPro"/>
</dbReference>
<evidence type="ECO:0000256" key="8">
    <source>
        <dbReference type="SAM" id="MobiDB-lite"/>
    </source>
</evidence>
<evidence type="ECO:0000259" key="10">
    <source>
        <dbReference type="Pfam" id="PF01694"/>
    </source>
</evidence>
<feature type="transmembrane region" description="Helical" evidence="9">
    <location>
        <begin position="441"/>
        <end position="463"/>
    </location>
</feature>
<keyword evidence="5 9" id="KW-1133">Transmembrane helix</keyword>
<accession>A0A8E2DZ02</accession>
<keyword evidence="4" id="KW-0378">Hydrolase</keyword>
<feature type="domain" description="Peptidase S54 rhomboid" evidence="10">
    <location>
        <begin position="409"/>
        <end position="547"/>
    </location>
</feature>
<dbReference type="Pfam" id="PF01694">
    <property type="entry name" value="Rhomboid"/>
    <property type="match status" value="1"/>
</dbReference>
<keyword evidence="6 9" id="KW-0472">Membrane</keyword>
<dbReference type="GO" id="GO:0006465">
    <property type="term" value="P:signal peptide processing"/>
    <property type="evidence" value="ECO:0007669"/>
    <property type="project" value="TreeGrafter"/>
</dbReference>
<reference evidence="11 12" key="1">
    <citation type="journal article" date="2016" name="Nat. Commun.">
        <title>Ectomycorrhizal ecology is imprinted in the genome of the dominant symbiotic fungus Cenococcum geophilum.</title>
        <authorList>
            <consortium name="DOE Joint Genome Institute"/>
            <person name="Peter M."/>
            <person name="Kohler A."/>
            <person name="Ohm R.A."/>
            <person name="Kuo A."/>
            <person name="Krutzmann J."/>
            <person name="Morin E."/>
            <person name="Arend M."/>
            <person name="Barry K.W."/>
            <person name="Binder M."/>
            <person name="Choi C."/>
            <person name="Clum A."/>
            <person name="Copeland A."/>
            <person name="Grisel N."/>
            <person name="Haridas S."/>
            <person name="Kipfer T."/>
            <person name="LaButti K."/>
            <person name="Lindquist E."/>
            <person name="Lipzen A."/>
            <person name="Maire R."/>
            <person name="Meier B."/>
            <person name="Mihaltcheva S."/>
            <person name="Molinier V."/>
            <person name="Murat C."/>
            <person name="Poggeler S."/>
            <person name="Quandt C.A."/>
            <person name="Sperisen C."/>
            <person name="Tritt A."/>
            <person name="Tisserant E."/>
            <person name="Crous P.W."/>
            <person name="Henrissat B."/>
            <person name="Nehls U."/>
            <person name="Egli S."/>
            <person name="Spatafora J.W."/>
            <person name="Grigoriev I.V."/>
            <person name="Martin F.M."/>
        </authorList>
    </citation>
    <scope>NUCLEOTIDE SEQUENCE [LARGE SCALE GENOMIC DNA]</scope>
    <source>
        <strain evidence="11 12">CBS 459.81</strain>
    </source>
</reference>
<keyword evidence="12" id="KW-1185">Reference proteome</keyword>
<dbReference type="InterPro" id="IPR022764">
    <property type="entry name" value="Peptidase_S54_rhomboid_dom"/>
</dbReference>
<evidence type="ECO:0000256" key="9">
    <source>
        <dbReference type="SAM" id="Phobius"/>
    </source>
</evidence>
<comment type="similarity">
    <text evidence="2">Belongs to the peptidase S54 family.</text>
</comment>
<dbReference type="PANTHER" id="PTHR43731:SF14">
    <property type="entry name" value="PRESENILIN-ASSOCIATED RHOMBOID-LIKE PROTEIN, MITOCHONDRIAL"/>
    <property type="match status" value="1"/>
</dbReference>
<comment type="subcellular location">
    <subcellularLocation>
        <location evidence="1">Membrane</location>
        <topology evidence="1">Multi-pass membrane protein</topology>
    </subcellularLocation>
</comment>
<dbReference type="PANTHER" id="PTHR43731">
    <property type="entry name" value="RHOMBOID PROTEASE"/>
    <property type="match status" value="1"/>
</dbReference>
<sequence>MNNVWPVALRLPCAAFYPPASSQPWALAARIATGRSFPSIPVLRYNPQALLSHNTSPIISPSRLRNSLNSFSRSFSTSSHVYKEGSSGKPALTPPTTKSTQIRIPPLPINIPAPEFQKLFGTTISPNNGNKVLRVLHHRRVTGSLAEEGVRGIGQILGLPQVTNEMAMTGLTYLREKIPIDEETAAAEWAEAEATRVEQEYWASQGLKLGIYKEMDREESQQGTAYGRERYGESRIEAIRKKNEAKWEVEKKEREAKLEAEKLKNPPRELRMVNGEPVPPPKLFGYEITTSRAHESPWLKKYREKAQVQATSLDELRSRLTTFQRIWPTALFTVSVCTLCAFFAVYYEPPANANRLFPDIKPSVATALTILSINAAFLLLWRFPPAWPFMNKYMTSLPSYPRAFAALGNVFSHQSFKHFGTNMLWLMTIGVWAHDIVGRGVFLGTYLAAGTVGSFASLSYYALTRNFTSSSTGASGAIMAILALFCLTDDRDKITIPFTSYETAFHPRLVLCIAIALEIFNLRFKRMGNLDHYSHLGGYATGIVAAGLWRYWESIKGVLGLEEEGDVMRRVEGKEMDKRDVVMDERMGRGGYR</sequence>
<dbReference type="AlphaFoldDB" id="A0A8E2DZ02"/>
<dbReference type="Gene3D" id="1.20.1540.10">
    <property type="entry name" value="Rhomboid-like"/>
    <property type="match status" value="1"/>
</dbReference>
<feature type="transmembrane region" description="Helical" evidence="9">
    <location>
        <begin position="469"/>
        <end position="487"/>
    </location>
</feature>
<dbReference type="OrthoDB" id="10260614at2759"/>
<keyword evidence="3 9" id="KW-0812">Transmembrane</keyword>